<keyword evidence="1" id="KW-0472">Membrane</keyword>
<dbReference type="RefSeq" id="WP_260723370.1">
    <property type="nucleotide sequence ID" value="NZ_CP073721.1"/>
</dbReference>
<reference evidence="2" key="1">
    <citation type="submission" date="2021-04" db="EMBL/GenBank/DDBJ databases">
        <title>Biosynthetic gene clusters of Dactylosporangioum roseum.</title>
        <authorList>
            <person name="Hartkoorn R.C."/>
            <person name="Beaudoing E."/>
            <person name="Hot D."/>
            <person name="Moureu S."/>
        </authorList>
    </citation>
    <scope>NUCLEOTIDE SEQUENCE</scope>
    <source>
        <strain evidence="2">NRRL B-16295</strain>
    </source>
</reference>
<keyword evidence="1" id="KW-1133">Transmembrane helix</keyword>
<gene>
    <name evidence="2" type="ORF">Drose_22785</name>
</gene>
<dbReference type="EMBL" id="CP073721">
    <property type="protein sequence ID" value="UWZ34077.1"/>
    <property type="molecule type" value="Genomic_DNA"/>
</dbReference>
<evidence type="ECO:0000313" key="3">
    <source>
        <dbReference type="Proteomes" id="UP001058271"/>
    </source>
</evidence>
<organism evidence="2 3">
    <name type="scientific">Dactylosporangium roseum</name>
    <dbReference type="NCBI Taxonomy" id="47989"/>
    <lineage>
        <taxon>Bacteria</taxon>
        <taxon>Bacillati</taxon>
        <taxon>Actinomycetota</taxon>
        <taxon>Actinomycetes</taxon>
        <taxon>Micromonosporales</taxon>
        <taxon>Micromonosporaceae</taxon>
        <taxon>Dactylosporangium</taxon>
    </lineage>
</organism>
<sequence length="52" mass="5548">MRLVWLFVVVVLIVVVLLAAGAVTGPEDALWASAALLAGLGTVFLAVSRWRR</sequence>
<feature type="transmembrane region" description="Helical" evidence="1">
    <location>
        <begin position="29"/>
        <end position="47"/>
    </location>
</feature>
<evidence type="ECO:0000256" key="1">
    <source>
        <dbReference type="SAM" id="Phobius"/>
    </source>
</evidence>
<name>A0ABY5YZL3_9ACTN</name>
<evidence type="ECO:0000313" key="2">
    <source>
        <dbReference type="EMBL" id="UWZ34077.1"/>
    </source>
</evidence>
<accession>A0ABY5YZL3</accession>
<keyword evidence="3" id="KW-1185">Reference proteome</keyword>
<dbReference type="Proteomes" id="UP001058271">
    <property type="component" value="Chromosome"/>
</dbReference>
<proteinExistence type="predicted"/>
<keyword evidence="1" id="KW-0812">Transmembrane</keyword>
<protein>
    <submittedName>
        <fullName evidence="2">Uncharacterized protein</fullName>
    </submittedName>
</protein>